<dbReference type="Gramene" id="Solyc09g047933.1.1">
    <property type="protein sequence ID" value="Solyc09g047933.1.1"/>
    <property type="gene ID" value="Solyc09g047933.1"/>
</dbReference>
<reference evidence="2" key="2">
    <citation type="submission" date="2019-01" db="UniProtKB">
        <authorList>
            <consortium name="EnsemblPlants"/>
        </authorList>
    </citation>
    <scope>IDENTIFICATION</scope>
    <source>
        <strain evidence="2">cv. Heinz 1706</strain>
    </source>
</reference>
<proteinExistence type="predicted"/>
<dbReference type="InParanoid" id="A0A3Q7I1C4"/>
<evidence type="ECO:0000256" key="1">
    <source>
        <dbReference type="SAM" id="MobiDB-lite"/>
    </source>
</evidence>
<evidence type="ECO:0000313" key="3">
    <source>
        <dbReference type="Proteomes" id="UP000004994"/>
    </source>
</evidence>
<feature type="region of interest" description="Disordered" evidence="1">
    <location>
        <begin position="20"/>
        <end position="59"/>
    </location>
</feature>
<evidence type="ECO:0000313" key="2">
    <source>
        <dbReference type="EnsemblPlants" id="Solyc09g047933.1.1"/>
    </source>
</evidence>
<dbReference type="EnsemblPlants" id="Solyc09g047933.1.1">
    <property type="protein sequence ID" value="Solyc09g047933.1.1"/>
    <property type="gene ID" value="Solyc09g047933.1"/>
</dbReference>
<dbReference type="AlphaFoldDB" id="A0A3Q7I1C4"/>
<dbReference type="Proteomes" id="UP000004994">
    <property type="component" value="Chromosome 9"/>
</dbReference>
<protein>
    <submittedName>
        <fullName evidence="2">Uncharacterized protein</fullName>
    </submittedName>
</protein>
<accession>A0A3Q7I1C4</accession>
<organism evidence="2">
    <name type="scientific">Solanum lycopersicum</name>
    <name type="common">Tomato</name>
    <name type="synonym">Lycopersicon esculentum</name>
    <dbReference type="NCBI Taxonomy" id="4081"/>
    <lineage>
        <taxon>Eukaryota</taxon>
        <taxon>Viridiplantae</taxon>
        <taxon>Streptophyta</taxon>
        <taxon>Embryophyta</taxon>
        <taxon>Tracheophyta</taxon>
        <taxon>Spermatophyta</taxon>
        <taxon>Magnoliopsida</taxon>
        <taxon>eudicotyledons</taxon>
        <taxon>Gunneridae</taxon>
        <taxon>Pentapetalae</taxon>
        <taxon>asterids</taxon>
        <taxon>lamiids</taxon>
        <taxon>Solanales</taxon>
        <taxon>Solanaceae</taxon>
        <taxon>Solanoideae</taxon>
        <taxon>Solaneae</taxon>
        <taxon>Solanum</taxon>
        <taxon>Solanum subgen. Lycopersicon</taxon>
    </lineage>
</organism>
<dbReference type="SMR" id="A0A3Q7I1C4"/>
<sequence>MGHEHLGRLILYGVGVSKNALKRKPGNSDNSLKATDDVVQQMQDRRQKKEKEMEEQKKTMRHEAITNVIAQLQNAGLIDQNILATLFVRPPREISTSTQTAFKVIKLKEMKAVLKT</sequence>
<reference evidence="2" key="1">
    <citation type="journal article" date="2012" name="Nature">
        <title>The tomato genome sequence provides insights into fleshy fruit evolution.</title>
        <authorList>
            <consortium name="Tomato Genome Consortium"/>
        </authorList>
    </citation>
    <scope>NUCLEOTIDE SEQUENCE [LARGE SCALE GENOMIC DNA]</scope>
    <source>
        <strain evidence="2">cv. Heinz 1706</strain>
    </source>
</reference>
<feature type="compositionally biased region" description="Basic and acidic residues" evidence="1">
    <location>
        <begin position="43"/>
        <end position="59"/>
    </location>
</feature>
<name>A0A3Q7I1C4_SOLLC</name>
<keyword evidence="3" id="KW-1185">Reference proteome</keyword>
<dbReference type="OMA" id="IRHEVII"/>